<protein>
    <submittedName>
        <fullName evidence="2">Uncharacterized protein</fullName>
    </submittedName>
</protein>
<gene>
    <name evidence="2" type="ORF">IEQ34_014963</name>
</gene>
<evidence type="ECO:0000256" key="1">
    <source>
        <dbReference type="SAM" id="MobiDB-lite"/>
    </source>
</evidence>
<dbReference type="AlphaFoldDB" id="A0AAV7GLK8"/>
<dbReference type="Proteomes" id="UP000775213">
    <property type="component" value="Unassembled WGS sequence"/>
</dbReference>
<feature type="region of interest" description="Disordered" evidence="1">
    <location>
        <begin position="36"/>
        <end position="64"/>
    </location>
</feature>
<evidence type="ECO:0000313" key="3">
    <source>
        <dbReference type="Proteomes" id="UP000775213"/>
    </source>
</evidence>
<evidence type="ECO:0000313" key="2">
    <source>
        <dbReference type="EMBL" id="KAH0457056.1"/>
    </source>
</evidence>
<keyword evidence="3" id="KW-1185">Reference proteome</keyword>
<comment type="caution">
    <text evidence="2">The sequence shown here is derived from an EMBL/GenBank/DDBJ whole genome shotgun (WGS) entry which is preliminary data.</text>
</comment>
<organism evidence="2 3">
    <name type="scientific">Dendrobium chrysotoxum</name>
    <name type="common">Orchid</name>
    <dbReference type="NCBI Taxonomy" id="161865"/>
    <lineage>
        <taxon>Eukaryota</taxon>
        <taxon>Viridiplantae</taxon>
        <taxon>Streptophyta</taxon>
        <taxon>Embryophyta</taxon>
        <taxon>Tracheophyta</taxon>
        <taxon>Spermatophyta</taxon>
        <taxon>Magnoliopsida</taxon>
        <taxon>Liliopsida</taxon>
        <taxon>Asparagales</taxon>
        <taxon>Orchidaceae</taxon>
        <taxon>Epidendroideae</taxon>
        <taxon>Malaxideae</taxon>
        <taxon>Dendrobiinae</taxon>
        <taxon>Dendrobium</taxon>
    </lineage>
</organism>
<proteinExistence type="predicted"/>
<reference evidence="2 3" key="1">
    <citation type="journal article" date="2021" name="Hortic Res">
        <title>Chromosome-scale assembly of the Dendrobium chrysotoxum genome enhances the understanding of orchid evolution.</title>
        <authorList>
            <person name="Zhang Y."/>
            <person name="Zhang G.Q."/>
            <person name="Zhang D."/>
            <person name="Liu X.D."/>
            <person name="Xu X.Y."/>
            <person name="Sun W.H."/>
            <person name="Yu X."/>
            <person name="Zhu X."/>
            <person name="Wang Z.W."/>
            <person name="Zhao X."/>
            <person name="Zhong W.Y."/>
            <person name="Chen H."/>
            <person name="Yin W.L."/>
            <person name="Huang T."/>
            <person name="Niu S.C."/>
            <person name="Liu Z.J."/>
        </authorList>
    </citation>
    <scope>NUCLEOTIDE SEQUENCE [LARGE SCALE GENOMIC DNA]</scope>
    <source>
        <strain evidence="2">Lindl</strain>
    </source>
</reference>
<sequence>MSSACSTSHRRSKSASDKNLETSYCLGKGYCTSQNLQSSRKPNGLEDQHQNSSNINNDDSTDHRASLENDLNELTSRGTTSQITKCRYLGDVAFLKMRDCYRWNRWELVRKVVTKPMAFQNSLMELVAKGSDETNDILGTCDWSLLEKVAIR</sequence>
<accession>A0AAV7GLK8</accession>
<name>A0AAV7GLK8_DENCH</name>
<dbReference type="EMBL" id="JAGFBR010000013">
    <property type="protein sequence ID" value="KAH0457056.1"/>
    <property type="molecule type" value="Genomic_DNA"/>
</dbReference>